<name>A0A383D679_9ZZZZ</name>
<protein>
    <submittedName>
        <fullName evidence="1">Uncharacterized protein</fullName>
    </submittedName>
</protein>
<organism evidence="1">
    <name type="scientific">marine metagenome</name>
    <dbReference type="NCBI Taxonomy" id="408172"/>
    <lineage>
        <taxon>unclassified sequences</taxon>
        <taxon>metagenomes</taxon>
        <taxon>ecological metagenomes</taxon>
    </lineage>
</organism>
<feature type="non-terminal residue" evidence="1">
    <location>
        <position position="64"/>
    </location>
</feature>
<feature type="non-terminal residue" evidence="1">
    <location>
        <position position="1"/>
    </location>
</feature>
<reference evidence="1" key="1">
    <citation type="submission" date="2018-05" db="EMBL/GenBank/DDBJ databases">
        <authorList>
            <person name="Lanie J.A."/>
            <person name="Ng W.-L."/>
            <person name="Kazmierczak K.M."/>
            <person name="Andrzejewski T.M."/>
            <person name="Davidsen T.M."/>
            <person name="Wayne K.J."/>
            <person name="Tettelin H."/>
            <person name="Glass J.I."/>
            <person name="Rusch D."/>
            <person name="Podicherti R."/>
            <person name="Tsui H.-C.T."/>
            <person name="Winkler M.E."/>
        </authorList>
    </citation>
    <scope>NUCLEOTIDE SEQUENCE</scope>
</reference>
<proteinExistence type="predicted"/>
<evidence type="ECO:0000313" key="1">
    <source>
        <dbReference type="EMBL" id="SVE40067.1"/>
    </source>
</evidence>
<accession>A0A383D679</accession>
<dbReference type="AlphaFoldDB" id="A0A383D679"/>
<dbReference type="EMBL" id="UINC01214716">
    <property type="protein sequence ID" value="SVE40067.1"/>
    <property type="molecule type" value="Genomic_DNA"/>
</dbReference>
<gene>
    <name evidence="1" type="ORF">METZ01_LOCUS492921</name>
</gene>
<sequence>VKTGGIWPIETELSHWRGPSQRSIRPIWSTAFAGCNDAQHLVVERAVRRDDLPAPRIERCPVES</sequence>